<dbReference type="Ensembl" id="ENSSFAT00005039093.1">
    <property type="protein sequence ID" value="ENSSFAP00005037694.1"/>
    <property type="gene ID" value="ENSSFAG00005018964.1"/>
</dbReference>
<dbReference type="AlphaFoldDB" id="A0A672I953"/>
<dbReference type="InterPro" id="IPR036179">
    <property type="entry name" value="Ig-like_dom_sf"/>
</dbReference>
<dbReference type="InterPro" id="IPR013783">
    <property type="entry name" value="Ig-like_fold"/>
</dbReference>
<reference evidence="3" key="1">
    <citation type="submission" date="2019-06" db="EMBL/GenBank/DDBJ databases">
        <authorList>
            <consortium name="Wellcome Sanger Institute Data Sharing"/>
        </authorList>
    </citation>
    <scope>NUCLEOTIDE SEQUENCE [LARGE SCALE GENOMIC DNA]</scope>
</reference>
<evidence type="ECO:0000259" key="2">
    <source>
        <dbReference type="Pfam" id="PF07679"/>
    </source>
</evidence>
<feature type="region of interest" description="Disordered" evidence="1">
    <location>
        <begin position="203"/>
        <end position="458"/>
    </location>
</feature>
<keyword evidence="4" id="KW-1185">Reference proteome</keyword>
<dbReference type="InterPro" id="IPR013098">
    <property type="entry name" value="Ig_I-set"/>
</dbReference>
<organism evidence="3 4">
    <name type="scientific">Salarias fasciatus</name>
    <name type="common">Jewelled blenny</name>
    <name type="synonym">Blennius fasciatus</name>
    <dbReference type="NCBI Taxonomy" id="181472"/>
    <lineage>
        <taxon>Eukaryota</taxon>
        <taxon>Metazoa</taxon>
        <taxon>Chordata</taxon>
        <taxon>Craniata</taxon>
        <taxon>Vertebrata</taxon>
        <taxon>Euteleostomi</taxon>
        <taxon>Actinopterygii</taxon>
        <taxon>Neopterygii</taxon>
        <taxon>Teleostei</taxon>
        <taxon>Neoteleostei</taxon>
        <taxon>Acanthomorphata</taxon>
        <taxon>Ovalentaria</taxon>
        <taxon>Blenniimorphae</taxon>
        <taxon>Blenniiformes</taxon>
        <taxon>Blennioidei</taxon>
        <taxon>Blenniidae</taxon>
        <taxon>Salariinae</taxon>
        <taxon>Salarias</taxon>
    </lineage>
</organism>
<dbReference type="SUPFAM" id="SSF48726">
    <property type="entry name" value="Immunoglobulin"/>
    <property type="match status" value="1"/>
</dbReference>
<name>A0A672I953_SALFA</name>
<feature type="compositionally biased region" description="Basic and acidic residues" evidence="1">
    <location>
        <begin position="227"/>
        <end position="241"/>
    </location>
</feature>
<dbReference type="Gene3D" id="2.60.40.10">
    <property type="entry name" value="Immunoglobulins"/>
    <property type="match status" value="1"/>
</dbReference>
<reference evidence="3" key="2">
    <citation type="submission" date="2025-08" db="UniProtKB">
        <authorList>
            <consortium name="Ensembl"/>
        </authorList>
    </citation>
    <scope>IDENTIFICATION</scope>
</reference>
<evidence type="ECO:0000313" key="4">
    <source>
        <dbReference type="Proteomes" id="UP000472267"/>
    </source>
</evidence>
<protein>
    <recommendedName>
        <fullName evidence="2">Immunoglobulin I-set domain-containing protein</fullName>
    </recommendedName>
</protein>
<feature type="domain" description="Immunoglobulin I-set" evidence="2">
    <location>
        <begin position="143"/>
        <end position="194"/>
    </location>
</feature>
<accession>A0A672I953</accession>
<evidence type="ECO:0000256" key="1">
    <source>
        <dbReference type="SAM" id="MobiDB-lite"/>
    </source>
</evidence>
<proteinExistence type="predicted"/>
<sequence length="458" mass="49578">MPLPRITDQYRPRWRIPKLTLDDLETVRPGRRSPSAESEASFRSRRRSLGDLSEDELMIPVDEYMSMRKAEEEKLMLEDELELGFSASPVGSPVHMERHAMEYEERRQEVRHEAVEVAETKKKRTISQYMRRRRSLSPTYIDRAIVSSLRIKVVTTQYKSSLEISSVTASDEGSYTVVVENAAGRQEAHFTLTIRKEVLKEEVKAVKSPDPSPAPSVKSPEPMPTKSPERVKSPEPEELKSPRGVKSPEPSGIKSPPGVKSPEPSGIKSPPGVKSPEPSGIKSPPGVKSPEPSGIKSPPGVKSPEPSGIKSPPGVKSPEPSGIKSPPGVKSPEPAGIKSPPGVKSPEPAGIKSPPGVKSPEPAGIKTPKGIKSPEPLGIKSPRALKSPEPEGLKSPPRVKSPPPIMSPKRVASPPTVKSPVPKPPKVMSQLTAEAYEGSVRMSPPPSLPLPSRRCFPP</sequence>
<dbReference type="Pfam" id="PF07679">
    <property type="entry name" value="I-set"/>
    <property type="match status" value="1"/>
</dbReference>
<reference evidence="3" key="3">
    <citation type="submission" date="2025-09" db="UniProtKB">
        <authorList>
            <consortium name="Ensembl"/>
        </authorList>
    </citation>
    <scope>IDENTIFICATION</scope>
</reference>
<dbReference type="Proteomes" id="UP000472267">
    <property type="component" value="Chromosome 16"/>
</dbReference>
<feature type="region of interest" description="Disordered" evidence="1">
    <location>
        <begin position="25"/>
        <end position="47"/>
    </location>
</feature>
<evidence type="ECO:0000313" key="3">
    <source>
        <dbReference type="Ensembl" id="ENSSFAP00005037694.1"/>
    </source>
</evidence>
<feature type="compositionally biased region" description="Low complexity" evidence="1">
    <location>
        <begin position="32"/>
        <end position="41"/>
    </location>
</feature>